<evidence type="ECO:0000256" key="3">
    <source>
        <dbReference type="ARBA" id="ARBA00022448"/>
    </source>
</evidence>
<evidence type="ECO:0000256" key="13">
    <source>
        <dbReference type="ARBA" id="ARBA00025581"/>
    </source>
</evidence>
<dbReference type="PANTHER" id="PTHR12716">
    <property type="entry name" value="TRANSCRIPTION INITIATION FACTOR IIE, BETA SUBUNIT"/>
    <property type="match status" value="1"/>
</dbReference>
<dbReference type="GO" id="GO:0031966">
    <property type="term" value="C:mitochondrial membrane"/>
    <property type="evidence" value="ECO:0007669"/>
    <property type="project" value="UniProtKB-SubCell"/>
</dbReference>
<keyword evidence="6" id="KW-0805">Transcription regulation</keyword>
<keyword evidence="3" id="KW-0813">Transport</keyword>
<evidence type="ECO:0000256" key="2">
    <source>
        <dbReference type="ARBA" id="ARBA00004325"/>
    </source>
</evidence>
<evidence type="ECO:0000256" key="1">
    <source>
        <dbReference type="ARBA" id="ARBA00004123"/>
    </source>
</evidence>
<dbReference type="GO" id="GO:0001097">
    <property type="term" value="F:TFIIH-class transcription factor complex binding"/>
    <property type="evidence" value="ECO:0007669"/>
    <property type="project" value="TreeGrafter"/>
</dbReference>
<keyword evidence="10" id="KW-0472">Membrane</keyword>
<keyword evidence="8" id="KW-0238">DNA-binding</keyword>
<comment type="function">
    <text evidence="13">Recruits TFIIH to the initiation complex and stimulates the RNA polymerase II C-terminal domain kinase and DNA-dependent ATPase activities of TFIIH. Both TFIIH and TFIIE are required for promoter clearance by RNA polymerase.</text>
</comment>
<dbReference type="InterPro" id="IPR003166">
    <property type="entry name" value="TFIIE_bsu_DNA-bd"/>
</dbReference>
<dbReference type="InterPro" id="IPR016656">
    <property type="entry name" value="TFIIE-bsu"/>
</dbReference>
<dbReference type="Proteomes" id="UP000650833">
    <property type="component" value="Unassembled WGS sequence"/>
</dbReference>
<dbReference type="EMBL" id="JAEPRC010000889">
    <property type="protein sequence ID" value="KAG2190923.1"/>
    <property type="molecule type" value="Genomic_DNA"/>
</dbReference>
<dbReference type="PROSITE" id="PS51351">
    <property type="entry name" value="TFIIE_BETA_C"/>
    <property type="match status" value="1"/>
</dbReference>
<accession>A0A8H7QEB5</accession>
<protein>
    <recommendedName>
        <fullName evidence="15">TFIIE beta domain-containing protein</fullName>
    </recommendedName>
</protein>
<evidence type="ECO:0000313" key="16">
    <source>
        <dbReference type="EMBL" id="KAG2190923.1"/>
    </source>
</evidence>
<dbReference type="AlphaFoldDB" id="A0A8H7QEB5"/>
<evidence type="ECO:0000256" key="6">
    <source>
        <dbReference type="ARBA" id="ARBA00023015"/>
    </source>
</evidence>
<organism evidence="16 17">
    <name type="scientific">Mucor plumbeus</name>
    <dbReference type="NCBI Taxonomy" id="97098"/>
    <lineage>
        <taxon>Eukaryota</taxon>
        <taxon>Fungi</taxon>
        <taxon>Fungi incertae sedis</taxon>
        <taxon>Mucoromycota</taxon>
        <taxon>Mucoromycotina</taxon>
        <taxon>Mucoromycetes</taxon>
        <taxon>Mucorales</taxon>
        <taxon>Mucorineae</taxon>
        <taxon>Mucoraceae</taxon>
        <taxon>Mucor</taxon>
    </lineage>
</organism>
<evidence type="ECO:0000256" key="9">
    <source>
        <dbReference type="ARBA" id="ARBA00023128"/>
    </source>
</evidence>
<dbReference type="Pfam" id="PF22254">
    <property type="entry name" value="TFA2_E-tether"/>
    <property type="match status" value="1"/>
</dbReference>
<keyword evidence="4" id="KW-0138">CF(0)</keyword>
<sequence length="504" mass="56405">MAFRLISKSAANAAIVARPTLINTSRQSLGATAVRHYTTQKEAEPKEKANSIINALPGNSLVSKTGFLTLGTGLATFMISKEIYVFNEETLVLVASAGLLGVLLKYLREPFNDMANDHIQRIKNILVQAREDHKTAVNERINEVGQMKDLVDVTKALFEVSRETAQLEAEAFKLKQQVDVAHEVKATLDSWVRHKANVRDREQKQLAAFLIEKINKDLQDPKIQQQILEQAIVDVQTNADIAVKRAGQAVPVKETKLSTGTIANNTKASFDTGHDKKRKRSTVYSQPANTGTGHHAMSQLYTVIQFLKDSDNPQSVVSIASRTKVDIGKNPALWEKLVNNNKIDFDPSNKTFAYKPTYQIRSKEDLLSLLIQKKNEGGMDYKDLKDSYSKLSSAVEELATEGQILVVRNKDGNPRVLFHNDSQYNTAIDPEFKKMWSEIPIPDETDLPKALEVAGLKTMEVFEKKVTSESKPKKSKTRNKRIKITNTHLSHIDLSKDYVPANKK</sequence>
<evidence type="ECO:0000256" key="8">
    <source>
        <dbReference type="ARBA" id="ARBA00023125"/>
    </source>
</evidence>
<feature type="compositionally biased region" description="Polar residues" evidence="14">
    <location>
        <begin position="282"/>
        <end position="291"/>
    </location>
</feature>
<keyword evidence="5" id="KW-0375">Hydrogen ion transport</keyword>
<dbReference type="Pfam" id="PF02186">
    <property type="entry name" value="TFIIE_beta"/>
    <property type="match status" value="1"/>
</dbReference>
<evidence type="ECO:0000256" key="7">
    <source>
        <dbReference type="ARBA" id="ARBA00023065"/>
    </source>
</evidence>
<keyword evidence="11" id="KW-0804">Transcription</keyword>
<dbReference type="InterPro" id="IPR040501">
    <property type="entry name" value="TFA2_Winged_2"/>
</dbReference>
<evidence type="ECO:0000259" key="15">
    <source>
        <dbReference type="PROSITE" id="PS51351"/>
    </source>
</evidence>
<gene>
    <name evidence="16" type="ORF">INT46_008965</name>
</gene>
<name>A0A8H7QEB5_9FUNG</name>
<dbReference type="GO" id="GO:0003677">
    <property type="term" value="F:DNA binding"/>
    <property type="evidence" value="ECO:0007669"/>
    <property type="project" value="UniProtKB-KW"/>
</dbReference>
<dbReference type="SUPFAM" id="SSF161060">
    <property type="entry name" value="ATP synthase B chain-like"/>
    <property type="match status" value="1"/>
</dbReference>
<comment type="caution">
    <text evidence="16">The sequence shown here is derived from an EMBL/GenBank/DDBJ whole genome shotgun (WGS) entry which is preliminary data.</text>
</comment>
<dbReference type="InterPro" id="IPR008688">
    <property type="entry name" value="ATP_synth_Bsub_B/MI25"/>
</dbReference>
<dbReference type="GO" id="GO:0006367">
    <property type="term" value="P:transcription initiation at RNA polymerase II promoter"/>
    <property type="evidence" value="ECO:0007669"/>
    <property type="project" value="InterPro"/>
</dbReference>
<keyword evidence="12" id="KW-0539">Nucleus</keyword>
<keyword evidence="9" id="KW-0496">Mitochondrion</keyword>
<dbReference type="Gene3D" id="1.20.5.2210">
    <property type="match status" value="1"/>
</dbReference>
<feature type="domain" description="TFIIE beta" evidence="15">
    <location>
        <begin position="284"/>
        <end position="361"/>
    </location>
</feature>
<evidence type="ECO:0000256" key="4">
    <source>
        <dbReference type="ARBA" id="ARBA00022547"/>
    </source>
</evidence>
<dbReference type="GO" id="GO:0015078">
    <property type="term" value="F:proton transmembrane transporter activity"/>
    <property type="evidence" value="ECO:0007669"/>
    <property type="project" value="InterPro"/>
</dbReference>
<evidence type="ECO:0000256" key="12">
    <source>
        <dbReference type="ARBA" id="ARBA00023242"/>
    </source>
</evidence>
<dbReference type="Pfam" id="PF05405">
    <property type="entry name" value="Mt_ATP-synt_B"/>
    <property type="match status" value="1"/>
</dbReference>
<evidence type="ECO:0000256" key="5">
    <source>
        <dbReference type="ARBA" id="ARBA00022781"/>
    </source>
</evidence>
<evidence type="ECO:0000256" key="10">
    <source>
        <dbReference type="ARBA" id="ARBA00023136"/>
    </source>
</evidence>
<evidence type="ECO:0000313" key="17">
    <source>
        <dbReference type="Proteomes" id="UP000650833"/>
    </source>
</evidence>
<dbReference type="Pfam" id="PF18121">
    <property type="entry name" value="TFA2_Winged_2"/>
    <property type="match status" value="1"/>
</dbReference>
<dbReference type="PANTHER" id="PTHR12716:SF8">
    <property type="entry name" value="TRANSCRIPTION INITIATION FACTOR IIE SUBUNIT BETA"/>
    <property type="match status" value="1"/>
</dbReference>
<dbReference type="InterPro" id="IPR054600">
    <property type="entry name" value="TFA2_E-tether"/>
</dbReference>
<evidence type="ECO:0000256" key="11">
    <source>
        <dbReference type="ARBA" id="ARBA00023163"/>
    </source>
</evidence>
<proteinExistence type="predicted"/>
<dbReference type="GO" id="GO:0015986">
    <property type="term" value="P:proton motive force-driven ATP synthesis"/>
    <property type="evidence" value="ECO:0007669"/>
    <property type="project" value="InterPro"/>
</dbReference>
<reference evidence="16" key="1">
    <citation type="submission" date="2020-12" db="EMBL/GenBank/DDBJ databases">
        <title>Metabolic potential, ecology and presence of endohyphal bacteria is reflected in genomic diversity of Mucoromycotina.</title>
        <authorList>
            <person name="Muszewska A."/>
            <person name="Okrasinska A."/>
            <person name="Steczkiewicz K."/>
            <person name="Drgas O."/>
            <person name="Orlowska M."/>
            <person name="Perlinska-Lenart U."/>
            <person name="Aleksandrzak-Piekarczyk T."/>
            <person name="Szatraj K."/>
            <person name="Zielenkiewicz U."/>
            <person name="Pilsyk S."/>
            <person name="Malc E."/>
            <person name="Mieczkowski P."/>
            <person name="Kruszewska J.S."/>
            <person name="Biernat P."/>
            <person name="Pawlowska J."/>
        </authorList>
    </citation>
    <scope>NUCLEOTIDE SEQUENCE</scope>
    <source>
        <strain evidence="16">CBS 226.32</strain>
    </source>
</reference>
<dbReference type="GO" id="GO:0005673">
    <property type="term" value="C:transcription factor TFIIE complex"/>
    <property type="evidence" value="ECO:0007669"/>
    <property type="project" value="InterPro"/>
</dbReference>
<dbReference type="GO" id="GO:0045259">
    <property type="term" value="C:proton-transporting ATP synthase complex"/>
    <property type="evidence" value="ECO:0007669"/>
    <property type="project" value="UniProtKB-KW"/>
</dbReference>
<keyword evidence="7" id="KW-0406">Ion transport</keyword>
<feature type="region of interest" description="Disordered" evidence="14">
    <location>
        <begin position="266"/>
        <end position="291"/>
    </location>
</feature>
<keyword evidence="17" id="KW-1185">Reference proteome</keyword>
<evidence type="ECO:0000256" key="14">
    <source>
        <dbReference type="SAM" id="MobiDB-lite"/>
    </source>
</evidence>
<comment type="subcellular location">
    <subcellularLocation>
        <location evidence="2">Mitochondrion membrane</location>
    </subcellularLocation>
    <subcellularLocation>
        <location evidence="1">Nucleus</location>
    </subcellularLocation>
</comment>
<dbReference type="OrthoDB" id="3907302at2759"/>